<gene>
    <name evidence="6" type="ORF">J2Z37_005012</name>
</gene>
<dbReference type="InterPro" id="IPR036390">
    <property type="entry name" value="WH_DNA-bd_sf"/>
</dbReference>
<evidence type="ECO:0000259" key="5">
    <source>
        <dbReference type="PROSITE" id="PS50931"/>
    </source>
</evidence>
<dbReference type="InterPro" id="IPR000847">
    <property type="entry name" value="LysR_HTH_N"/>
</dbReference>
<dbReference type="RefSeq" id="WP_209812958.1">
    <property type="nucleotide sequence ID" value="NZ_JAGGKT010000035.1"/>
</dbReference>
<organism evidence="6 7">
    <name type="scientific">Ammoniphilus resinae</name>
    <dbReference type="NCBI Taxonomy" id="861532"/>
    <lineage>
        <taxon>Bacteria</taxon>
        <taxon>Bacillati</taxon>
        <taxon>Bacillota</taxon>
        <taxon>Bacilli</taxon>
        <taxon>Bacillales</taxon>
        <taxon>Paenibacillaceae</taxon>
        <taxon>Aneurinibacillus group</taxon>
        <taxon>Ammoniphilus</taxon>
    </lineage>
</organism>
<dbReference type="Proteomes" id="UP001519343">
    <property type="component" value="Unassembled WGS sequence"/>
</dbReference>
<dbReference type="SUPFAM" id="SSF46785">
    <property type="entry name" value="Winged helix' DNA-binding domain"/>
    <property type="match status" value="1"/>
</dbReference>
<dbReference type="Gene3D" id="3.40.190.290">
    <property type="match status" value="1"/>
</dbReference>
<dbReference type="PANTHER" id="PTHR30346">
    <property type="entry name" value="TRANSCRIPTIONAL DUAL REGULATOR HCAR-RELATED"/>
    <property type="match status" value="1"/>
</dbReference>
<evidence type="ECO:0000256" key="4">
    <source>
        <dbReference type="ARBA" id="ARBA00023163"/>
    </source>
</evidence>
<dbReference type="SUPFAM" id="SSF53850">
    <property type="entry name" value="Periplasmic binding protein-like II"/>
    <property type="match status" value="1"/>
</dbReference>
<feature type="domain" description="HTH lysR-type" evidence="5">
    <location>
        <begin position="1"/>
        <end position="58"/>
    </location>
</feature>
<keyword evidence="4" id="KW-0804">Transcription</keyword>
<evidence type="ECO:0000256" key="3">
    <source>
        <dbReference type="ARBA" id="ARBA00023125"/>
    </source>
</evidence>
<accession>A0ABS4GY08</accession>
<keyword evidence="3 6" id="KW-0238">DNA-binding</keyword>
<keyword evidence="2" id="KW-0805">Transcription regulation</keyword>
<evidence type="ECO:0000313" key="7">
    <source>
        <dbReference type="Proteomes" id="UP001519343"/>
    </source>
</evidence>
<dbReference type="InterPro" id="IPR005119">
    <property type="entry name" value="LysR_subst-bd"/>
</dbReference>
<evidence type="ECO:0000256" key="2">
    <source>
        <dbReference type="ARBA" id="ARBA00023015"/>
    </source>
</evidence>
<sequence>MELLQLKYFQTVARYEHMTRAAHELSIAQPSLSQTIARLEHELGVPLFDRKGKQIRLNKYGKVFLQHVDKVFSVLNAGQQEVANLAGLEHGYISLAVTSSALLGDLLGSFRVDHPHVRFRLQQRSPEEMLLQLESGEIDLYLSTIPFERPGINQEVLMKDEIFLIVPAGHRLAGRESIHLKEVAEEPFINLRLGNPMRDLTDSLCLQAGFKPNLAFEIDEQVSKLRLVGSGLGISFVSSFAFRYIGDSSVVPVRIEEPKFERIITLAWKEDRYHSIAAREFRQFIIDYFAQINGK</sequence>
<comment type="similarity">
    <text evidence="1">Belongs to the LysR transcriptional regulatory family.</text>
</comment>
<dbReference type="PRINTS" id="PR00039">
    <property type="entry name" value="HTHLYSR"/>
</dbReference>
<protein>
    <submittedName>
        <fullName evidence="6">DNA-binding transcriptional LysR family regulator</fullName>
    </submittedName>
</protein>
<name>A0ABS4GY08_9BACL</name>
<evidence type="ECO:0000313" key="6">
    <source>
        <dbReference type="EMBL" id="MBP1934992.1"/>
    </source>
</evidence>
<proteinExistence type="inferred from homology"/>
<comment type="caution">
    <text evidence="6">The sequence shown here is derived from an EMBL/GenBank/DDBJ whole genome shotgun (WGS) entry which is preliminary data.</text>
</comment>
<reference evidence="6 7" key="1">
    <citation type="submission" date="2021-03" db="EMBL/GenBank/DDBJ databases">
        <title>Genomic Encyclopedia of Type Strains, Phase IV (KMG-IV): sequencing the most valuable type-strain genomes for metagenomic binning, comparative biology and taxonomic classification.</title>
        <authorList>
            <person name="Goeker M."/>
        </authorList>
    </citation>
    <scope>NUCLEOTIDE SEQUENCE [LARGE SCALE GENOMIC DNA]</scope>
    <source>
        <strain evidence="6 7">DSM 24738</strain>
    </source>
</reference>
<dbReference type="Pfam" id="PF00126">
    <property type="entry name" value="HTH_1"/>
    <property type="match status" value="1"/>
</dbReference>
<dbReference type="InterPro" id="IPR036388">
    <property type="entry name" value="WH-like_DNA-bd_sf"/>
</dbReference>
<dbReference type="PROSITE" id="PS50931">
    <property type="entry name" value="HTH_LYSR"/>
    <property type="match status" value="1"/>
</dbReference>
<keyword evidence="7" id="KW-1185">Reference proteome</keyword>
<dbReference type="Gene3D" id="1.10.10.10">
    <property type="entry name" value="Winged helix-like DNA-binding domain superfamily/Winged helix DNA-binding domain"/>
    <property type="match status" value="1"/>
</dbReference>
<evidence type="ECO:0000256" key="1">
    <source>
        <dbReference type="ARBA" id="ARBA00009437"/>
    </source>
</evidence>
<dbReference type="PANTHER" id="PTHR30346:SF28">
    <property type="entry name" value="HTH-TYPE TRANSCRIPTIONAL REGULATOR CYNR"/>
    <property type="match status" value="1"/>
</dbReference>
<dbReference type="EMBL" id="JAGGKT010000035">
    <property type="protein sequence ID" value="MBP1934992.1"/>
    <property type="molecule type" value="Genomic_DNA"/>
</dbReference>
<dbReference type="Pfam" id="PF03466">
    <property type="entry name" value="LysR_substrate"/>
    <property type="match status" value="1"/>
</dbReference>
<dbReference type="GO" id="GO:0003677">
    <property type="term" value="F:DNA binding"/>
    <property type="evidence" value="ECO:0007669"/>
    <property type="project" value="UniProtKB-KW"/>
</dbReference>